<dbReference type="PANTHER" id="PTHR11941">
    <property type="entry name" value="ENOYL-COA HYDRATASE-RELATED"/>
    <property type="match status" value="1"/>
</dbReference>
<comment type="caution">
    <text evidence="2">The sequence shown here is derived from an EMBL/GenBank/DDBJ whole genome shotgun (WGS) entry which is preliminary data.</text>
</comment>
<keyword evidence="3" id="KW-1185">Reference proteome</keyword>
<sequence length="244" mass="25648">MLTIDHPPLNLFDQAMMESLRTQVAGISADCPRALVIRAEGRMTSAGVDVNLFSGLDSHQAAAMWQGLLDDLIQPIEQLPCPVIFAANGLTLTAAFEIALASDLILATPDAQFGLIERTVGLTPSMGGPQRLAERAGSGRARELIMTGATYDAATMAAWGVVNTVCDNIDEAATTLAHRLADGPTLAHAATKRLIAAWRTGSVALADELTPAVSGSLFETNDLKSAVANFLVDGPRHGTHYTAT</sequence>
<protein>
    <submittedName>
        <fullName evidence="2">Enoyl-CoA hydratase/carnithine racemase</fullName>
    </submittedName>
</protein>
<keyword evidence="1" id="KW-0443">Lipid metabolism</keyword>
<gene>
    <name evidence="2" type="ORF">JOF57_004709</name>
</gene>
<name>A0ABS5A036_9MYCO</name>
<accession>A0ABS5A036</accession>
<dbReference type="SUPFAM" id="SSF52096">
    <property type="entry name" value="ClpP/crotonase"/>
    <property type="match status" value="1"/>
</dbReference>
<reference evidence="2 3" key="1">
    <citation type="submission" date="2021-03" db="EMBL/GenBank/DDBJ databases">
        <title>Sequencing the genomes of 1000 actinobacteria strains.</title>
        <authorList>
            <person name="Klenk H.-P."/>
        </authorList>
    </citation>
    <scope>NUCLEOTIDE SEQUENCE [LARGE SCALE GENOMIC DNA]</scope>
    <source>
        <strain evidence="2 3">DSM 46713</strain>
    </source>
</reference>
<dbReference type="InterPro" id="IPR001753">
    <property type="entry name" value="Enoyl-CoA_hydra/iso"/>
</dbReference>
<evidence type="ECO:0000256" key="1">
    <source>
        <dbReference type="ARBA" id="ARBA00023098"/>
    </source>
</evidence>
<evidence type="ECO:0000313" key="3">
    <source>
        <dbReference type="Proteomes" id="UP000694460"/>
    </source>
</evidence>
<dbReference type="EMBL" id="JAGIOP010000002">
    <property type="protein sequence ID" value="MBP2454796.1"/>
    <property type="molecule type" value="Genomic_DNA"/>
</dbReference>
<dbReference type="Pfam" id="PF00378">
    <property type="entry name" value="ECH_1"/>
    <property type="match status" value="1"/>
</dbReference>
<proteinExistence type="predicted"/>
<dbReference type="Gene3D" id="3.90.226.10">
    <property type="entry name" value="2-enoyl-CoA Hydratase, Chain A, domain 1"/>
    <property type="match status" value="1"/>
</dbReference>
<dbReference type="PANTHER" id="PTHR11941:SF54">
    <property type="entry name" value="ENOYL-COA HYDRATASE, MITOCHONDRIAL"/>
    <property type="match status" value="1"/>
</dbReference>
<dbReference type="InterPro" id="IPR029045">
    <property type="entry name" value="ClpP/crotonase-like_dom_sf"/>
</dbReference>
<evidence type="ECO:0000313" key="2">
    <source>
        <dbReference type="EMBL" id="MBP2454796.1"/>
    </source>
</evidence>
<dbReference type="CDD" id="cd06558">
    <property type="entry name" value="crotonase-like"/>
    <property type="match status" value="1"/>
</dbReference>
<organism evidence="2 3">
    <name type="scientific">Mycolicibacterium lutetiense</name>
    <dbReference type="NCBI Taxonomy" id="1641992"/>
    <lineage>
        <taxon>Bacteria</taxon>
        <taxon>Bacillati</taxon>
        <taxon>Actinomycetota</taxon>
        <taxon>Actinomycetes</taxon>
        <taxon>Mycobacteriales</taxon>
        <taxon>Mycobacteriaceae</taxon>
        <taxon>Mycolicibacterium</taxon>
    </lineage>
</organism>
<dbReference type="Proteomes" id="UP000694460">
    <property type="component" value="Unassembled WGS sequence"/>
</dbReference>